<dbReference type="SMART" id="SM00198">
    <property type="entry name" value="SCP"/>
    <property type="match status" value="2"/>
</dbReference>
<dbReference type="SUPFAM" id="SSF55797">
    <property type="entry name" value="PR-1-like"/>
    <property type="match status" value="2"/>
</dbReference>
<dbReference type="InterPro" id="IPR035940">
    <property type="entry name" value="CAP_sf"/>
</dbReference>
<dbReference type="InterPro" id="IPR018244">
    <property type="entry name" value="Allrgn_V5/Tpx1_CS"/>
</dbReference>
<feature type="region of interest" description="Disordered" evidence="3">
    <location>
        <begin position="162"/>
        <end position="185"/>
    </location>
</feature>
<dbReference type="EMBL" id="JAHIBW010000015">
    <property type="protein sequence ID" value="KAG7304186.1"/>
    <property type="molecule type" value="Genomic_DNA"/>
</dbReference>
<feature type="domain" description="SCP" evidence="4">
    <location>
        <begin position="11"/>
        <end position="146"/>
    </location>
</feature>
<keyword evidence="2" id="KW-0964">Secreted</keyword>
<reference evidence="5 6" key="1">
    <citation type="submission" date="2021-06" db="EMBL/GenBank/DDBJ databases">
        <title>A haploid diamondback moth (Plutella xylostella L.) genome assembly resolves 31 chromosomes and identifies a diamide resistance mutation.</title>
        <authorList>
            <person name="Ward C.M."/>
            <person name="Perry K.D."/>
            <person name="Baker G."/>
            <person name="Powis K."/>
            <person name="Heckel D.G."/>
            <person name="Baxter S.W."/>
        </authorList>
    </citation>
    <scope>NUCLEOTIDE SEQUENCE [LARGE SCALE GENOMIC DNA]</scope>
    <source>
        <strain evidence="5 6">LV</strain>
        <tissue evidence="5">Single pupa</tissue>
    </source>
</reference>
<evidence type="ECO:0000256" key="3">
    <source>
        <dbReference type="SAM" id="MobiDB-lite"/>
    </source>
</evidence>
<comment type="caution">
    <text evidence="5">The sequence shown here is derived from an EMBL/GenBank/DDBJ whole genome shotgun (WGS) entry which is preliminary data.</text>
</comment>
<name>A0ABQ7QG50_PLUXY</name>
<gene>
    <name evidence="5" type="ORF">JYU34_011121</name>
</gene>
<accession>A0ABQ7QG50</accession>
<evidence type="ECO:0000313" key="6">
    <source>
        <dbReference type="Proteomes" id="UP000823941"/>
    </source>
</evidence>
<dbReference type="CDD" id="cd05382">
    <property type="entry name" value="CAP_GAPR1-like"/>
    <property type="match status" value="2"/>
</dbReference>
<dbReference type="InterPro" id="IPR034113">
    <property type="entry name" value="SCP_GAPR1-like"/>
</dbReference>
<evidence type="ECO:0000313" key="5">
    <source>
        <dbReference type="EMBL" id="KAG7304186.1"/>
    </source>
</evidence>
<dbReference type="InterPro" id="IPR014044">
    <property type="entry name" value="CAP_dom"/>
</dbReference>
<dbReference type="Pfam" id="PF00188">
    <property type="entry name" value="CAP"/>
    <property type="match status" value="2"/>
</dbReference>
<keyword evidence="6" id="KW-1185">Reference proteome</keyword>
<evidence type="ECO:0000259" key="4">
    <source>
        <dbReference type="SMART" id="SM00198"/>
    </source>
</evidence>
<evidence type="ECO:0000256" key="2">
    <source>
        <dbReference type="ARBA" id="ARBA00022525"/>
    </source>
</evidence>
<sequence length="353" mass="39148">MNKLFSSKSSEFENEALDIHNEYRRDHGAPPLVLSKDLCKISQKWAEELARKDAMAYSLNSDYGESIYCGWSPDPSTRITARDCVDKWYSEINDFSFGQEPEILTCGHFTQIVWKDTKELGIGSAKSKSGKLYVVANYNPPGNYTGQFATKVLPPGALQFRTNNNESTPNNNLAPSPAGSNRNSRNFGEIATNLVGKLKVSADKGDTFEEECLQAHNAYRKKHGVPPLVLNKKICKYSTEWAKVLVKTGKMEHRDQSTYGENIFYAWSSDPNFTVTGAAAVDKWYSEIKLHTFGKEPTSLASGHFTQVIWESTKEMGVGVAKSSDGKTFVVANYFPPGNVIGSFAAQVPPPKK</sequence>
<dbReference type="PROSITE" id="PS01009">
    <property type="entry name" value="CRISP_1"/>
    <property type="match status" value="2"/>
</dbReference>
<protein>
    <recommendedName>
        <fullName evidence="4">SCP domain-containing protein</fullName>
    </recommendedName>
</protein>
<dbReference type="Gene3D" id="3.40.33.10">
    <property type="entry name" value="CAP"/>
    <property type="match status" value="2"/>
</dbReference>
<comment type="subcellular location">
    <subcellularLocation>
        <location evidence="1">Secreted</location>
    </subcellularLocation>
</comment>
<proteinExistence type="predicted"/>
<feature type="compositionally biased region" description="Low complexity" evidence="3">
    <location>
        <begin position="163"/>
        <end position="172"/>
    </location>
</feature>
<evidence type="ECO:0000256" key="1">
    <source>
        <dbReference type="ARBA" id="ARBA00004613"/>
    </source>
</evidence>
<dbReference type="InterPro" id="IPR001283">
    <property type="entry name" value="CRISP-related"/>
</dbReference>
<dbReference type="Proteomes" id="UP000823941">
    <property type="component" value="Chromosome 15"/>
</dbReference>
<feature type="domain" description="SCP" evidence="4">
    <location>
        <begin position="207"/>
        <end position="342"/>
    </location>
</feature>
<organism evidence="5 6">
    <name type="scientific">Plutella xylostella</name>
    <name type="common">Diamondback moth</name>
    <name type="synonym">Plutella maculipennis</name>
    <dbReference type="NCBI Taxonomy" id="51655"/>
    <lineage>
        <taxon>Eukaryota</taxon>
        <taxon>Metazoa</taxon>
        <taxon>Ecdysozoa</taxon>
        <taxon>Arthropoda</taxon>
        <taxon>Hexapoda</taxon>
        <taxon>Insecta</taxon>
        <taxon>Pterygota</taxon>
        <taxon>Neoptera</taxon>
        <taxon>Endopterygota</taxon>
        <taxon>Lepidoptera</taxon>
        <taxon>Glossata</taxon>
        <taxon>Ditrysia</taxon>
        <taxon>Yponomeutoidea</taxon>
        <taxon>Plutellidae</taxon>
        <taxon>Plutella</taxon>
    </lineage>
</organism>
<dbReference type="PRINTS" id="PR00837">
    <property type="entry name" value="V5TPXLIKE"/>
</dbReference>
<dbReference type="PANTHER" id="PTHR10334">
    <property type="entry name" value="CYSTEINE-RICH SECRETORY PROTEIN-RELATED"/>
    <property type="match status" value="1"/>
</dbReference>